<feature type="transmembrane region" description="Helical" evidence="1">
    <location>
        <begin position="9"/>
        <end position="28"/>
    </location>
</feature>
<keyword evidence="1" id="KW-0472">Membrane</keyword>
<name>A0A6J7RN01_9ZZZZ</name>
<dbReference type="EMBL" id="CAFBQU010000066">
    <property type="protein sequence ID" value="CAB5067754.1"/>
    <property type="molecule type" value="Genomic_DNA"/>
</dbReference>
<gene>
    <name evidence="2" type="ORF">UFOPK4098_01464</name>
    <name evidence="3" type="ORF">UFOPK4347_01570</name>
</gene>
<dbReference type="AlphaFoldDB" id="A0A6J7RN01"/>
<keyword evidence="1" id="KW-0812">Transmembrane</keyword>
<evidence type="ECO:0000313" key="3">
    <source>
        <dbReference type="EMBL" id="CAB5067754.1"/>
    </source>
</evidence>
<dbReference type="EMBL" id="CAFBPN010000124">
    <property type="protein sequence ID" value="CAB5030136.1"/>
    <property type="molecule type" value="Genomic_DNA"/>
</dbReference>
<evidence type="ECO:0000313" key="2">
    <source>
        <dbReference type="EMBL" id="CAB5030136.1"/>
    </source>
</evidence>
<protein>
    <submittedName>
        <fullName evidence="2">Unannotated protein</fullName>
    </submittedName>
</protein>
<keyword evidence="1" id="KW-1133">Transmembrane helix</keyword>
<accession>A0A6J7RN01</accession>
<organism evidence="2">
    <name type="scientific">freshwater metagenome</name>
    <dbReference type="NCBI Taxonomy" id="449393"/>
    <lineage>
        <taxon>unclassified sequences</taxon>
        <taxon>metagenomes</taxon>
        <taxon>ecological metagenomes</taxon>
    </lineage>
</organism>
<reference evidence="2" key="1">
    <citation type="submission" date="2020-05" db="EMBL/GenBank/DDBJ databases">
        <authorList>
            <person name="Chiriac C."/>
            <person name="Salcher M."/>
            <person name="Ghai R."/>
            <person name="Kavagutti S V."/>
        </authorList>
    </citation>
    <scope>NUCLEOTIDE SEQUENCE</scope>
</reference>
<evidence type="ECO:0000256" key="1">
    <source>
        <dbReference type="SAM" id="Phobius"/>
    </source>
</evidence>
<sequence length="171" mass="18867">MIRRIYKPMLIVICLLIGVMWIYALFFASKVSINKIGDSSWKIAAEKICLVSEKERMALIDLRKVKDSGANALSERAQIIDKATDSLERAVNALAALTISDAKGQALVPLWLQDYRTHISDRRGYTEKLRSGVNKPFSETVIEGLPISEKIATFAADNAISSCAPPIDLSV</sequence>
<proteinExistence type="predicted"/>